<reference evidence="1 2" key="1">
    <citation type="submission" date="2019-08" db="EMBL/GenBank/DDBJ databases">
        <title>Whole genome of Aphis craccivora.</title>
        <authorList>
            <person name="Voronova N.V."/>
            <person name="Shulinski R.S."/>
            <person name="Bandarenka Y.V."/>
            <person name="Zhorov D.G."/>
            <person name="Warner D."/>
        </authorList>
    </citation>
    <scope>NUCLEOTIDE SEQUENCE [LARGE SCALE GENOMIC DNA]</scope>
    <source>
        <strain evidence="1">180601</strain>
        <tissue evidence="1">Whole Body</tissue>
    </source>
</reference>
<evidence type="ECO:0000313" key="1">
    <source>
        <dbReference type="EMBL" id="KAF0764960.1"/>
    </source>
</evidence>
<proteinExistence type="predicted"/>
<dbReference type="EMBL" id="VUJU01001513">
    <property type="protein sequence ID" value="KAF0764960.1"/>
    <property type="molecule type" value="Genomic_DNA"/>
</dbReference>
<accession>A0A6G0Z3K0</accession>
<organism evidence="1 2">
    <name type="scientific">Aphis craccivora</name>
    <name type="common">Cowpea aphid</name>
    <dbReference type="NCBI Taxonomy" id="307492"/>
    <lineage>
        <taxon>Eukaryota</taxon>
        <taxon>Metazoa</taxon>
        <taxon>Ecdysozoa</taxon>
        <taxon>Arthropoda</taxon>
        <taxon>Hexapoda</taxon>
        <taxon>Insecta</taxon>
        <taxon>Pterygota</taxon>
        <taxon>Neoptera</taxon>
        <taxon>Paraneoptera</taxon>
        <taxon>Hemiptera</taxon>
        <taxon>Sternorrhyncha</taxon>
        <taxon>Aphidomorpha</taxon>
        <taxon>Aphidoidea</taxon>
        <taxon>Aphididae</taxon>
        <taxon>Aphidini</taxon>
        <taxon>Aphis</taxon>
        <taxon>Aphis</taxon>
    </lineage>
</organism>
<keyword evidence="2" id="KW-1185">Reference proteome</keyword>
<dbReference type="Proteomes" id="UP000478052">
    <property type="component" value="Unassembled WGS sequence"/>
</dbReference>
<keyword evidence="1" id="KW-0808">Transferase</keyword>
<comment type="caution">
    <text evidence="1">The sequence shown here is derived from an EMBL/GenBank/DDBJ whole genome shotgun (WGS) entry which is preliminary data.</text>
</comment>
<name>A0A6G0Z3K0_APHCR</name>
<dbReference type="AlphaFoldDB" id="A0A6G0Z3K0"/>
<keyword evidence="1" id="KW-0695">RNA-directed DNA polymerase</keyword>
<evidence type="ECO:0000313" key="2">
    <source>
        <dbReference type="Proteomes" id="UP000478052"/>
    </source>
</evidence>
<dbReference type="GO" id="GO:0003964">
    <property type="term" value="F:RNA-directed DNA polymerase activity"/>
    <property type="evidence" value="ECO:0007669"/>
    <property type="project" value="UniProtKB-KW"/>
</dbReference>
<keyword evidence="1" id="KW-0548">Nucleotidyltransferase</keyword>
<protein>
    <submittedName>
        <fullName evidence="1">Reverse transcriptase domain-containing protein</fullName>
    </submittedName>
</protein>
<gene>
    <name evidence="1" type="ORF">FWK35_00008354</name>
</gene>
<sequence>MMLLWFSMTITPYSTVSIGSFHLKLSNLSLNAYLNRTERSLSVSPKHFWKCVRDLKEAAPTPVSVQYLNSSFNNPSEFATLFSDYFGSMVLDQESLLLLVSSGVFFTSFINDSFDHGQQVYVILTDFSEAFDTVDHLRSTR</sequence>